<dbReference type="AlphaFoldDB" id="A0A9Q5I302"/>
<dbReference type="Gene3D" id="1.10.510.10">
    <property type="entry name" value="Transferase(Phosphotransferase) domain 1"/>
    <property type="match status" value="1"/>
</dbReference>
<dbReference type="InterPro" id="IPR000719">
    <property type="entry name" value="Prot_kinase_dom"/>
</dbReference>
<dbReference type="SUPFAM" id="SSF56112">
    <property type="entry name" value="Protein kinase-like (PK-like)"/>
    <property type="match status" value="1"/>
</dbReference>
<feature type="domain" description="Protein kinase" evidence="1">
    <location>
        <begin position="1"/>
        <end position="108"/>
    </location>
</feature>
<dbReference type="Proteomes" id="UP000757232">
    <property type="component" value="Unassembled WGS sequence"/>
</dbReference>
<sequence length="108" mass="12125">MADAFTVLGDSTKALKFIHGAGWVHRDLSVGNLYLYEGRGLIGDLEYAMQKNYDVEHELLTGTPHFMAVEAAVRHYGHLPPVSEANIHARLKALQEHRMEDLARLQEA</sequence>
<dbReference type="GO" id="GO:0005524">
    <property type="term" value="F:ATP binding"/>
    <property type="evidence" value="ECO:0007669"/>
    <property type="project" value="InterPro"/>
</dbReference>
<keyword evidence="3" id="KW-1185">Reference proteome</keyword>
<dbReference type="InterPro" id="IPR011009">
    <property type="entry name" value="Kinase-like_dom_sf"/>
</dbReference>
<name>A0A9Q5I302_SANBA</name>
<evidence type="ECO:0000259" key="1">
    <source>
        <dbReference type="PROSITE" id="PS50011"/>
    </source>
</evidence>
<evidence type="ECO:0000313" key="2">
    <source>
        <dbReference type="EMBL" id="OCB90762.1"/>
    </source>
</evidence>
<protein>
    <recommendedName>
        <fullName evidence="1">Protein kinase domain-containing protein</fullName>
    </recommendedName>
</protein>
<dbReference type="GO" id="GO:0004672">
    <property type="term" value="F:protein kinase activity"/>
    <property type="evidence" value="ECO:0007669"/>
    <property type="project" value="InterPro"/>
</dbReference>
<reference evidence="2" key="1">
    <citation type="submission" date="2016-06" db="EMBL/GenBank/DDBJ databases">
        <title>Draft Genome sequence of the fungus Inonotus baumii.</title>
        <authorList>
            <person name="Zhu H."/>
            <person name="Lin W."/>
        </authorList>
    </citation>
    <scope>NUCLEOTIDE SEQUENCE</scope>
    <source>
        <strain evidence="2">821</strain>
    </source>
</reference>
<accession>A0A9Q5I302</accession>
<dbReference type="PROSITE" id="PS50011">
    <property type="entry name" value="PROTEIN_KINASE_DOM"/>
    <property type="match status" value="1"/>
</dbReference>
<gene>
    <name evidence="2" type="ORF">A7U60_g2006</name>
</gene>
<dbReference type="Pfam" id="PF17667">
    <property type="entry name" value="Pkinase_fungal"/>
    <property type="match status" value="1"/>
</dbReference>
<evidence type="ECO:0000313" key="3">
    <source>
        <dbReference type="Proteomes" id="UP000757232"/>
    </source>
</evidence>
<dbReference type="EMBL" id="LNZH02000118">
    <property type="protein sequence ID" value="OCB90762.1"/>
    <property type="molecule type" value="Genomic_DNA"/>
</dbReference>
<dbReference type="InterPro" id="IPR040976">
    <property type="entry name" value="Pkinase_fungal"/>
</dbReference>
<organism evidence="2 3">
    <name type="scientific">Sanghuangporus baumii</name>
    <name type="common">Phellinus baumii</name>
    <dbReference type="NCBI Taxonomy" id="108892"/>
    <lineage>
        <taxon>Eukaryota</taxon>
        <taxon>Fungi</taxon>
        <taxon>Dikarya</taxon>
        <taxon>Basidiomycota</taxon>
        <taxon>Agaricomycotina</taxon>
        <taxon>Agaricomycetes</taxon>
        <taxon>Hymenochaetales</taxon>
        <taxon>Hymenochaetaceae</taxon>
        <taxon>Sanghuangporus</taxon>
    </lineage>
</organism>
<proteinExistence type="predicted"/>
<dbReference type="OrthoDB" id="3267961at2759"/>
<comment type="caution">
    <text evidence="2">The sequence shown here is derived from an EMBL/GenBank/DDBJ whole genome shotgun (WGS) entry which is preliminary data.</text>
</comment>